<feature type="domain" description="TonB-dependent receptor plug" evidence="15">
    <location>
        <begin position="60"/>
        <end position="152"/>
    </location>
</feature>
<accession>A0ABT7LIX2</accession>
<keyword evidence="9 16" id="KW-0675">Receptor</keyword>
<dbReference type="Proteomes" id="UP001238603">
    <property type="component" value="Unassembled WGS sequence"/>
</dbReference>
<dbReference type="PROSITE" id="PS52016">
    <property type="entry name" value="TONB_DEPENDENT_REC_3"/>
    <property type="match status" value="1"/>
</dbReference>
<feature type="chain" id="PRO_5046508924" evidence="13">
    <location>
        <begin position="25"/>
        <end position="732"/>
    </location>
</feature>
<proteinExistence type="inferred from homology"/>
<evidence type="ECO:0000259" key="14">
    <source>
        <dbReference type="Pfam" id="PF00593"/>
    </source>
</evidence>
<evidence type="ECO:0000256" key="2">
    <source>
        <dbReference type="ARBA" id="ARBA00009810"/>
    </source>
</evidence>
<feature type="signal peptide" evidence="13">
    <location>
        <begin position="1"/>
        <end position="24"/>
    </location>
</feature>
<keyword evidence="8 11" id="KW-0472">Membrane</keyword>
<dbReference type="InterPro" id="IPR037066">
    <property type="entry name" value="Plug_dom_sf"/>
</dbReference>
<gene>
    <name evidence="16" type="ORF">QRD43_09475</name>
</gene>
<name>A0ABT7LIX2_9BURK</name>
<dbReference type="SUPFAM" id="SSF56935">
    <property type="entry name" value="Porins"/>
    <property type="match status" value="1"/>
</dbReference>
<dbReference type="PANTHER" id="PTHR30069:SF29">
    <property type="entry name" value="HEMOGLOBIN AND HEMOGLOBIN-HAPTOGLOBIN-BINDING PROTEIN 1-RELATED"/>
    <property type="match status" value="1"/>
</dbReference>
<comment type="caution">
    <text evidence="16">The sequence shown here is derived from an EMBL/GenBank/DDBJ whole genome shotgun (WGS) entry which is preliminary data.</text>
</comment>
<reference evidence="16 17" key="1">
    <citation type="submission" date="2023-06" db="EMBL/GenBank/DDBJ databases">
        <title>Pelomonas sp. APW6 16S ribosomal RNA gene genome sequencing and assembly.</title>
        <authorList>
            <person name="Woo H."/>
        </authorList>
    </citation>
    <scope>NUCLEOTIDE SEQUENCE [LARGE SCALE GENOMIC DNA]</scope>
    <source>
        <strain evidence="16 17">APW6</strain>
    </source>
</reference>
<protein>
    <submittedName>
        <fullName evidence="16">TonB-dependent receptor</fullName>
    </submittedName>
</protein>
<keyword evidence="5 11" id="KW-0812">Transmembrane</keyword>
<feature type="domain" description="TonB-dependent receptor-like beta-barrel" evidence="14">
    <location>
        <begin position="257"/>
        <end position="696"/>
    </location>
</feature>
<dbReference type="EMBL" id="JASVDS010000002">
    <property type="protein sequence ID" value="MDL5032140.1"/>
    <property type="molecule type" value="Genomic_DNA"/>
</dbReference>
<keyword evidence="10 11" id="KW-0998">Cell outer membrane</keyword>
<evidence type="ECO:0000256" key="13">
    <source>
        <dbReference type="SAM" id="SignalP"/>
    </source>
</evidence>
<dbReference type="PANTHER" id="PTHR30069">
    <property type="entry name" value="TONB-DEPENDENT OUTER MEMBRANE RECEPTOR"/>
    <property type="match status" value="1"/>
</dbReference>
<dbReference type="CDD" id="cd01347">
    <property type="entry name" value="ligand_gated_channel"/>
    <property type="match status" value="1"/>
</dbReference>
<dbReference type="Pfam" id="PF00593">
    <property type="entry name" value="TonB_dep_Rec_b-barrel"/>
    <property type="match status" value="1"/>
</dbReference>
<evidence type="ECO:0000256" key="6">
    <source>
        <dbReference type="ARBA" id="ARBA00022729"/>
    </source>
</evidence>
<keyword evidence="3 11" id="KW-0813">Transport</keyword>
<dbReference type="RefSeq" id="WP_285982236.1">
    <property type="nucleotide sequence ID" value="NZ_JASVDS010000002.1"/>
</dbReference>
<evidence type="ECO:0000256" key="7">
    <source>
        <dbReference type="ARBA" id="ARBA00023077"/>
    </source>
</evidence>
<dbReference type="Gene3D" id="2.40.170.20">
    <property type="entry name" value="TonB-dependent receptor, beta-barrel domain"/>
    <property type="match status" value="1"/>
</dbReference>
<evidence type="ECO:0000256" key="1">
    <source>
        <dbReference type="ARBA" id="ARBA00004571"/>
    </source>
</evidence>
<keyword evidence="6 13" id="KW-0732">Signal</keyword>
<dbReference type="Pfam" id="PF07715">
    <property type="entry name" value="Plug"/>
    <property type="match status" value="1"/>
</dbReference>
<keyword evidence="17" id="KW-1185">Reference proteome</keyword>
<dbReference type="Gene3D" id="2.170.130.10">
    <property type="entry name" value="TonB-dependent receptor, plug domain"/>
    <property type="match status" value="1"/>
</dbReference>
<comment type="subcellular location">
    <subcellularLocation>
        <location evidence="1 11">Cell outer membrane</location>
        <topology evidence="1 11">Multi-pass membrane protein</topology>
    </subcellularLocation>
</comment>
<evidence type="ECO:0000256" key="10">
    <source>
        <dbReference type="ARBA" id="ARBA00023237"/>
    </source>
</evidence>
<dbReference type="InterPro" id="IPR036942">
    <property type="entry name" value="Beta-barrel_TonB_sf"/>
</dbReference>
<dbReference type="InterPro" id="IPR039426">
    <property type="entry name" value="TonB-dep_rcpt-like"/>
</dbReference>
<evidence type="ECO:0000256" key="8">
    <source>
        <dbReference type="ARBA" id="ARBA00023136"/>
    </source>
</evidence>
<evidence type="ECO:0000256" key="9">
    <source>
        <dbReference type="ARBA" id="ARBA00023170"/>
    </source>
</evidence>
<organism evidence="16 17">
    <name type="scientific">Roseateles subflavus</name>
    <dbReference type="NCBI Taxonomy" id="3053353"/>
    <lineage>
        <taxon>Bacteria</taxon>
        <taxon>Pseudomonadati</taxon>
        <taxon>Pseudomonadota</taxon>
        <taxon>Betaproteobacteria</taxon>
        <taxon>Burkholderiales</taxon>
        <taxon>Sphaerotilaceae</taxon>
        <taxon>Roseateles</taxon>
    </lineage>
</organism>
<evidence type="ECO:0000256" key="11">
    <source>
        <dbReference type="PROSITE-ProRule" id="PRU01360"/>
    </source>
</evidence>
<evidence type="ECO:0000256" key="12">
    <source>
        <dbReference type="RuleBase" id="RU003357"/>
    </source>
</evidence>
<dbReference type="InterPro" id="IPR012910">
    <property type="entry name" value="Plug_dom"/>
</dbReference>
<keyword evidence="7 12" id="KW-0798">TonB box</keyword>
<keyword evidence="4 11" id="KW-1134">Transmembrane beta strand</keyword>
<evidence type="ECO:0000256" key="5">
    <source>
        <dbReference type="ARBA" id="ARBA00022692"/>
    </source>
</evidence>
<evidence type="ECO:0000256" key="4">
    <source>
        <dbReference type="ARBA" id="ARBA00022452"/>
    </source>
</evidence>
<dbReference type="InterPro" id="IPR000531">
    <property type="entry name" value="Beta-barrel_TonB"/>
</dbReference>
<comment type="similarity">
    <text evidence="2 11 12">Belongs to the TonB-dependent receptor family.</text>
</comment>
<evidence type="ECO:0000313" key="16">
    <source>
        <dbReference type="EMBL" id="MDL5032140.1"/>
    </source>
</evidence>
<evidence type="ECO:0000256" key="3">
    <source>
        <dbReference type="ARBA" id="ARBA00022448"/>
    </source>
</evidence>
<evidence type="ECO:0000259" key="15">
    <source>
        <dbReference type="Pfam" id="PF07715"/>
    </source>
</evidence>
<evidence type="ECO:0000313" key="17">
    <source>
        <dbReference type="Proteomes" id="UP001238603"/>
    </source>
</evidence>
<sequence>MRLHPIAAASALALASLAALPSLAQEMPQGTDPQGRPQQGNKLERVEINARPQSDTELRRRAPVAKQIYGREEMDKYGDNNLADVLKRLPGVDMQGGGPRMRGLGAGYTLILINGDPAPPGFDFTQLNPAQVERIEVTKGPTADQSAQAVAGAINIILKEAPKTTQKDLRMGFGYSAVRPTPGVNFTYGSRQGGFAYSLPVSFFEWRGQNDARNARHMPGNDGLAADAVQHNEQAFWGHGFNTAPRINWKISDEENASLQAFIQKGFWNNRQTFITENATPNAVLDDDALNGGTWHNVRLNSQWSRRFNDTQKLELKLGGGESGGTFRNQTYRDHADRRLTTGSNTDRTVTQAGKFGQLVGEAHSLTFGWDLEWRHRDEERTVTELGQVQLPEFDGQPFGARIQRQALFVQDEWELSPQWSTYLGLRNERIVTESRGLDSTVRNTSSVLTPLWHLNYKLDPKGRDLIRASLTRSYKAPDLNAMLARPGISSLFPDVNKPNTELSPDRLGNPLLKPELATGLDLAFEKYFAGGGMLSIGVFHREVKDLVRNVVSLQKVDWAGVPRWISQPVNISKAQSSGLELELKGRAAELFPSLFDAKLPLNLRSALNIYRSKVEAVPGPDNRLEGQQPWSANLGFDYRFTSVPLTTGASLAYTPGYATQQTASQGVAQSRTRSLDVFAQWAFSRTMALRVAANNFVPVDSWNSTTLSSGYGSRSDRQGRANFNVGLEMKL</sequence>